<dbReference type="RefSeq" id="WP_307465015.1">
    <property type="nucleotide sequence ID" value="NZ_JAURUR010000002.1"/>
</dbReference>
<comment type="caution">
    <text evidence="1">The sequence shown here is derived from an EMBL/GenBank/DDBJ whole genome shotgun (WGS) entry which is preliminary data.</text>
</comment>
<keyword evidence="2" id="KW-1185">Reference proteome</keyword>
<reference evidence="1 2" key="1">
    <citation type="submission" date="2023-07" db="EMBL/GenBank/DDBJ databases">
        <title>Genomic Encyclopedia of Type Strains, Phase IV (KMG-IV): sequencing the most valuable type-strain genomes for metagenomic binning, comparative biology and taxonomic classification.</title>
        <authorList>
            <person name="Goeker M."/>
        </authorList>
    </citation>
    <scope>NUCLEOTIDE SEQUENCE [LARGE SCALE GENOMIC DNA]</scope>
    <source>
        <strain evidence="1 2">NIO-1023</strain>
    </source>
</reference>
<gene>
    <name evidence="1" type="ORF">QO006_001280</name>
</gene>
<organism evidence="1 2">
    <name type="scientific">Deinococcus enclensis</name>
    <dbReference type="NCBI Taxonomy" id="1049582"/>
    <lineage>
        <taxon>Bacteria</taxon>
        <taxon>Thermotogati</taxon>
        <taxon>Deinococcota</taxon>
        <taxon>Deinococci</taxon>
        <taxon>Deinococcales</taxon>
        <taxon>Deinococcaceae</taxon>
        <taxon>Deinococcus</taxon>
    </lineage>
</organism>
<dbReference type="EMBL" id="JAURUR010000002">
    <property type="protein sequence ID" value="MDP9763863.1"/>
    <property type="molecule type" value="Genomic_DNA"/>
</dbReference>
<evidence type="ECO:0000313" key="1">
    <source>
        <dbReference type="EMBL" id="MDP9763863.1"/>
    </source>
</evidence>
<sequence>MTAICSTCQHGTPDGHGMVECQLGWEAHDNLWHQPRFKRDPWTPATMGHPGVPLPLLTPETRCMAHGSYTPREVTHK</sequence>
<name>A0ABT9MBB4_9DEIO</name>
<dbReference type="Proteomes" id="UP001232163">
    <property type="component" value="Unassembled WGS sequence"/>
</dbReference>
<evidence type="ECO:0000313" key="2">
    <source>
        <dbReference type="Proteomes" id="UP001232163"/>
    </source>
</evidence>
<proteinExistence type="predicted"/>
<accession>A0ABT9MBB4</accession>
<protein>
    <submittedName>
        <fullName evidence="1">Uncharacterized protein</fullName>
    </submittedName>
</protein>